<reference evidence="2 3" key="1">
    <citation type="submission" date="2021-04" db="EMBL/GenBank/DDBJ databases">
        <authorList>
            <person name="Pira H."/>
            <person name="Risdian C."/>
            <person name="Wink J."/>
        </authorList>
    </citation>
    <scope>NUCLEOTIDE SEQUENCE [LARGE SCALE GENOMIC DNA]</scope>
    <source>
        <strain evidence="2 3">WHA3</strain>
    </source>
</reference>
<dbReference type="InterPro" id="IPR004360">
    <property type="entry name" value="Glyas_Fos-R_dOase_dom"/>
</dbReference>
<dbReference type="PROSITE" id="PS51819">
    <property type="entry name" value="VOC"/>
    <property type="match status" value="1"/>
</dbReference>
<keyword evidence="3" id="KW-1185">Reference proteome</keyword>
<gene>
    <name evidence="2" type="ORF">KCG44_11295</name>
</gene>
<comment type="caution">
    <text evidence="2">The sequence shown here is derived from an EMBL/GenBank/DDBJ whole genome shotgun (WGS) entry which is preliminary data.</text>
</comment>
<dbReference type="Pfam" id="PF00903">
    <property type="entry name" value="Glyoxalase"/>
    <property type="match status" value="1"/>
</dbReference>
<accession>A0ABS6SGI8</accession>
<dbReference type="InterPro" id="IPR037523">
    <property type="entry name" value="VOC_core"/>
</dbReference>
<organism evidence="2 3">
    <name type="scientific">Pacificimonas pallii</name>
    <dbReference type="NCBI Taxonomy" id="2827236"/>
    <lineage>
        <taxon>Bacteria</taxon>
        <taxon>Pseudomonadati</taxon>
        <taxon>Pseudomonadota</taxon>
        <taxon>Alphaproteobacteria</taxon>
        <taxon>Sphingomonadales</taxon>
        <taxon>Sphingosinicellaceae</taxon>
        <taxon>Pacificimonas</taxon>
    </lineage>
</organism>
<evidence type="ECO:0000313" key="3">
    <source>
        <dbReference type="Proteomes" id="UP000722336"/>
    </source>
</evidence>
<dbReference type="Proteomes" id="UP000722336">
    <property type="component" value="Unassembled WGS sequence"/>
</dbReference>
<dbReference type="EMBL" id="JAGSPA010000003">
    <property type="protein sequence ID" value="MBV7257370.1"/>
    <property type="molecule type" value="Genomic_DNA"/>
</dbReference>
<name>A0ABS6SGI8_9SPHN</name>
<dbReference type="RefSeq" id="WP_218446185.1">
    <property type="nucleotide sequence ID" value="NZ_JAGSPA010000003.1"/>
</dbReference>
<proteinExistence type="predicted"/>
<evidence type="ECO:0000313" key="2">
    <source>
        <dbReference type="EMBL" id="MBV7257370.1"/>
    </source>
</evidence>
<sequence>MLPEINKSRAGAAAIRPAFLAHIVLRTGQPKVMIEWYKSVLNASVVHANDQVTFLTYDDEHHRIAIARVPILGKRAKHRAGVDHVAFTYANLADLLTHFAHLRSMGIEPIWSINHGPTTSLYYEDPDRNVLELQVDNFSSQEEIAEWMEGGDFNENPIGVDFDPVELKRRLDSGEDVKMLTARPRIGARSASSIPKAYLGRFASLAIRAAKALGAKV</sequence>
<protein>
    <submittedName>
        <fullName evidence="2">VOC family protein</fullName>
    </submittedName>
</protein>
<feature type="domain" description="VOC" evidence="1">
    <location>
        <begin position="19"/>
        <end position="136"/>
    </location>
</feature>
<evidence type="ECO:0000259" key="1">
    <source>
        <dbReference type="PROSITE" id="PS51819"/>
    </source>
</evidence>